<keyword evidence="12" id="KW-1185">Reference proteome</keyword>
<evidence type="ECO:0000256" key="2">
    <source>
        <dbReference type="ARBA" id="ARBA00008017"/>
    </source>
</evidence>
<feature type="region of interest" description="Disordered" evidence="8">
    <location>
        <begin position="283"/>
        <end position="304"/>
    </location>
</feature>
<dbReference type="RefSeq" id="WP_344809181.1">
    <property type="nucleotide sequence ID" value="NZ_BAABBO010000019.1"/>
</dbReference>
<dbReference type="PANTHER" id="PTHR30221">
    <property type="entry name" value="SMALL-CONDUCTANCE MECHANOSENSITIVE CHANNEL"/>
    <property type="match status" value="1"/>
</dbReference>
<evidence type="ECO:0000256" key="7">
    <source>
        <dbReference type="RuleBase" id="RU369025"/>
    </source>
</evidence>
<comment type="similarity">
    <text evidence="2 7">Belongs to the MscS (TC 1.A.23) family.</text>
</comment>
<organism evidence="11 12">
    <name type="scientific">Allohahella marinimesophila</name>
    <dbReference type="NCBI Taxonomy" id="1054972"/>
    <lineage>
        <taxon>Bacteria</taxon>
        <taxon>Pseudomonadati</taxon>
        <taxon>Pseudomonadota</taxon>
        <taxon>Gammaproteobacteria</taxon>
        <taxon>Oceanospirillales</taxon>
        <taxon>Hahellaceae</taxon>
        <taxon>Allohahella</taxon>
    </lineage>
</organism>
<comment type="function">
    <text evidence="7">Mechanosensitive channel that participates in the regulation of osmotic pressure changes within the cell, opening in response to stretch forces in the membrane lipid bilayer, without the need for other proteins. Contributes to normal resistance to hypoosmotic shock. Forms an ion channel of 1.0 nanosiemens conductance with a slight preference for anions.</text>
</comment>
<evidence type="ECO:0000256" key="3">
    <source>
        <dbReference type="ARBA" id="ARBA00022475"/>
    </source>
</evidence>
<feature type="transmembrane region" description="Helical" evidence="7">
    <location>
        <begin position="67"/>
        <end position="88"/>
    </location>
</feature>
<evidence type="ECO:0000256" key="5">
    <source>
        <dbReference type="ARBA" id="ARBA00022989"/>
    </source>
</evidence>
<comment type="subcellular location">
    <subcellularLocation>
        <location evidence="7">Cell inner membrane</location>
        <topology evidence="7">Multi-pass membrane protein</topology>
    </subcellularLocation>
    <subcellularLocation>
        <location evidence="1">Cell membrane</location>
        <topology evidence="1">Multi-pass membrane protein</topology>
    </subcellularLocation>
</comment>
<feature type="transmembrane region" description="Helical" evidence="7">
    <location>
        <begin position="29"/>
        <end position="46"/>
    </location>
</feature>
<feature type="domain" description="Mechanosensitive ion channel MscS" evidence="9">
    <location>
        <begin position="113"/>
        <end position="175"/>
    </location>
</feature>
<comment type="caution">
    <text evidence="11">The sequence shown here is derived from an EMBL/GenBank/DDBJ whole genome shotgun (WGS) entry which is preliminary data.</text>
</comment>
<keyword evidence="5 7" id="KW-1133">Transmembrane helix</keyword>
<dbReference type="InterPro" id="IPR006685">
    <property type="entry name" value="MscS_channel_2nd"/>
</dbReference>
<feature type="domain" description="Mechanosensitive ion channel MscS C-terminal" evidence="10">
    <location>
        <begin position="186"/>
        <end position="270"/>
    </location>
</feature>
<protein>
    <recommendedName>
        <fullName evidence="7">Small-conductance mechanosensitive channel</fullName>
    </recommendedName>
</protein>
<dbReference type="Proteomes" id="UP001501337">
    <property type="component" value="Unassembled WGS sequence"/>
</dbReference>
<dbReference type="Gene3D" id="3.30.70.100">
    <property type="match status" value="1"/>
</dbReference>
<comment type="caution">
    <text evidence="7">Lacks conserved residue(s) required for the propagation of feature annotation.</text>
</comment>
<keyword evidence="7" id="KW-0813">Transport</keyword>
<evidence type="ECO:0000256" key="4">
    <source>
        <dbReference type="ARBA" id="ARBA00022692"/>
    </source>
</evidence>
<sequence length="304" mass="33505">MNIDVAPLKIIKDQIEAFTTSLIATLPNILAALVFLLLVWLANRLIGSVYSRVLARTHMRSSLKAALESLVSVLVWTIGILIAATIAMPDLTPTKLLAGLGLGSIAVGLAFKDIFENFLAGILILLREPMRIGDYIEVEGITGEVKKITLRDTYLRQVDGDLILLPNSMLYKNAVSVHTDWERRRVTIIVGIAYGEDVAEGRRVMEAALKGLDTVDQQRPIEVFAQAFNSSSIDFEVTWWTGSKPVEIRRSKDKVVEAVKSALDEAGIEIPFPYRTLTFKEPLSLKGSNDNDYERGEDGGSSSD</sequence>
<evidence type="ECO:0000256" key="6">
    <source>
        <dbReference type="ARBA" id="ARBA00023136"/>
    </source>
</evidence>
<dbReference type="Pfam" id="PF00924">
    <property type="entry name" value="MS_channel_2nd"/>
    <property type="match status" value="1"/>
</dbReference>
<keyword evidence="7" id="KW-0997">Cell inner membrane</keyword>
<dbReference type="SUPFAM" id="SSF82689">
    <property type="entry name" value="Mechanosensitive channel protein MscS (YggB), C-terminal domain"/>
    <property type="match status" value="1"/>
</dbReference>
<dbReference type="Pfam" id="PF21082">
    <property type="entry name" value="MS_channel_3rd"/>
    <property type="match status" value="1"/>
</dbReference>
<gene>
    <name evidence="11" type="ORF">GCM10022278_36930</name>
</gene>
<dbReference type="InterPro" id="IPR023408">
    <property type="entry name" value="MscS_beta-dom_sf"/>
</dbReference>
<keyword evidence="4 7" id="KW-0812">Transmembrane</keyword>
<evidence type="ECO:0000313" key="11">
    <source>
        <dbReference type="EMBL" id="GAA3976668.1"/>
    </source>
</evidence>
<dbReference type="PANTHER" id="PTHR30221:SF1">
    <property type="entry name" value="SMALL-CONDUCTANCE MECHANOSENSITIVE CHANNEL"/>
    <property type="match status" value="1"/>
</dbReference>
<reference evidence="12" key="1">
    <citation type="journal article" date="2019" name="Int. J. Syst. Evol. Microbiol.">
        <title>The Global Catalogue of Microorganisms (GCM) 10K type strain sequencing project: providing services to taxonomists for standard genome sequencing and annotation.</title>
        <authorList>
            <consortium name="The Broad Institute Genomics Platform"/>
            <consortium name="The Broad Institute Genome Sequencing Center for Infectious Disease"/>
            <person name="Wu L."/>
            <person name="Ma J."/>
        </authorList>
    </citation>
    <scope>NUCLEOTIDE SEQUENCE [LARGE SCALE GENOMIC DNA]</scope>
    <source>
        <strain evidence="12">JCM 17555</strain>
    </source>
</reference>
<dbReference type="InterPro" id="IPR011014">
    <property type="entry name" value="MscS_channel_TM-2"/>
</dbReference>
<keyword evidence="6 7" id="KW-0472">Membrane</keyword>
<evidence type="ECO:0000256" key="8">
    <source>
        <dbReference type="SAM" id="MobiDB-lite"/>
    </source>
</evidence>
<dbReference type="SUPFAM" id="SSF50182">
    <property type="entry name" value="Sm-like ribonucleoproteins"/>
    <property type="match status" value="1"/>
</dbReference>
<dbReference type="InterPro" id="IPR010920">
    <property type="entry name" value="LSM_dom_sf"/>
</dbReference>
<dbReference type="InterPro" id="IPR008910">
    <property type="entry name" value="MSC_TM_helix"/>
</dbReference>
<evidence type="ECO:0000313" key="12">
    <source>
        <dbReference type="Proteomes" id="UP001501337"/>
    </source>
</evidence>
<dbReference type="InterPro" id="IPR045275">
    <property type="entry name" value="MscS_archaea/bacteria_type"/>
</dbReference>
<name>A0ABP7Q5E9_9GAMM</name>
<keyword evidence="3" id="KW-1003">Cell membrane</keyword>
<evidence type="ECO:0000259" key="10">
    <source>
        <dbReference type="Pfam" id="PF21082"/>
    </source>
</evidence>
<dbReference type="InterPro" id="IPR011066">
    <property type="entry name" value="MscS_channel_C_sf"/>
</dbReference>
<dbReference type="EMBL" id="BAABBO010000019">
    <property type="protein sequence ID" value="GAA3976668.1"/>
    <property type="molecule type" value="Genomic_DNA"/>
</dbReference>
<comment type="subunit">
    <text evidence="7">Homoheptamer.</text>
</comment>
<dbReference type="InterPro" id="IPR049278">
    <property type="entry name" value="MS_channel_C"/>
</dbReference>
<dbReference type="Pfam" id="PF05552">
    <property type="entry name" value="MS_channel_1st_1"/>
    <property type="match status" value="1"/>
</dbReference>
<dbReference type="SUPFAM" id="SSF82861">
    <property type="entry name" value="Mechanosensitive channel protein MscS (YggB), transmembrane region"/>
    <property type="match status" value="1"/>
</dbReference>
<keyword evidence="7" id="KW-0406">Ion transport</keyword>
<dbReference type="Gene3D" id="2.30.30.60">
    <property type="match status" value="1"/>
</dbReference>
<evidence type="ECO:0000256" key="1">
    <source>
        <dbReference type="ARBA" id="ARBA00004651"/>
    </source>
</evidence>
<proteinExistence type="inferred from homology"/>
<dbReference type="Gene3D" id="1.10.287.1260">
    <property type="match status" value="1"/>
</dbReference>
<keyword evidence="7" id="KW-0407">Ion channel</keyword>
<feature type="transmembrane region" description="Helical" evidence="7">
    <location>
        <begin position="100"/>
        <end position="126"/>
    </location>
</feature>
<accession>A0ABP7Q5E9</accession>
<evidence type="ECO:0000259" key="9">
    <source>
        <dbReference type="Pfam" id="PF00924"/>
    </source>
</evidence>